<evidence type="ECO:0000313" key="2">
    <source>
        <dbReference type="Proteomes" id="UP001501231"/>
    </source>
</evidence>
<dbReference type="EMBL" id="BAAARW010000001">
    <property type="protein sequence ID" value="GAA2399642.1"/>
    <property type="molecule type" value="Genomic_DNA"/>
</dbReference>
<name>A0ABN3IAY5_9ACTN</name>
<organism evidence="1 2">
    <name type="scientific">Actinomadura vinacea</name>
    <dbReference type="NCBI Taxonomy" id="115336"/>
    <lineage>
        <taxon>Bacteria</taxon>
        <taxon>Bacillati</taxon>
        <taxon>Actinomycetota</taxon>
        <taxon>Actinomycetes</taxon>
        <taxon>Streptosporangiales</taxon>
        <taxon>Thermomonosporaceae</taxon>
        <taxon>Actinomadura</taxon>
    </lineage>
</organism>
<dbReference type="RefSeq" id="WP_344586482.1">
    <property type="nucleotide sequence ID" value="NZ_BAAARW010000001.1"/>
</dbReference>
<dbReference type="Proteomes" id="UP001501231">
    <property type="component" value="Unassembled WGS sequence"/>
</dbReference>
<accession>A0ABN3IAY5</accession>
<gene>
    <name evidence="1" type="ORF">GCM10010191_03410</name>
</gene>
<evidence type="ECO:0000313" key="1">
    <source>
        <dbReference type="EMBL" id="GAA2399642.1"/>
    </source>
</evidence>
<reference evidence="1 2" key="1">
    <citation type="journal article" date="2019" name="Int. J. Syst. Evol. Microbiol.">
        <title>The Global Catalogue of Microorganisms (GCM) 10K type strain sequencing project: providing services to taxonomists for standard genome sequencing and annotation.</title>
        <authorList>
            <consortium name="The Broad Institute Genomics Platform"/>
            <consortium name="The Broad Institute Genome Sequencing Center for Infectious Disease"/>
            <person name="Wu L."/>
            <person name="Ma J."/>
        </authorList>
    </citation>
    <scope>NUCLEOTIDE SEQUENCE [LARGE SCALE GENOMIC DNA]</scope>
    <source>
        <strain evidence="1 2">JCM 3325</strain>
    </source>
</reference>
<proteinExistence type="predicted"/>
<keyword evidence="2" id="KW-1185">Reference proteome</keyword>
<protein>
    <submittedName>
        <fullName evidence="1">Uncharacterized protein</fullName>
    </submittedName>
</protein>
<comment type="caution">
    <text evidence="1">The sequence shown here is derived from an EMBL/GenBank/DDBJ whole genome shotgun (WGS) entry which is preliminary data.</text>
</comment>
<sequence>MTHANATSGSARLKLYDPPGYLTDFDLIPGQRQKWSDAVSGWFDESIASELPVLQGQPCQYINQLKTPPQGPALTQDIVWTGFSGTLRNRWGRAEALRRAELLMPLSERMDGPGSYFVGEQWNGLYYRPQDEYCEWRTTRDEWGRVVRVTFTSEPPEYWQALHGDKLPDMNGKPKYETVGDRELLVERYREFVSPEVEYKDLICSEDLVDHSDPRKPRVVYAKGTYNPYNRWNTVDGIMHLGQPDNTLSAEIQLGADATVLRTTTPAPGRAAPMADPDALIACAGYGGLNRCSDPTIGGSVNELAALGFEITLANPVGLYMDHLEMTGWAGPGGAEVDPAFFRILRGRPGMIERAVLEVPPEEGYSVGDITIGGVPITSGGQVAECVTMKIIGQVSAPKRFTNWAVDCECQKRRCGACADATNPEFLYYRGSEQPCRSGTLPAFDYPQASLATAGRPSEGGR</sequence>